<dbReference type="InterPro" id="IPR037532">
    <property type="entry name" value="FtsI_transpept"/>
</dbReference>
<evidence type="ECO:0000256" key="13">
    <source>
        <dbReference type="ARBA" id="ARBA00023210"/>
    </source>
</evidence>
<dbReference type="FunFam" id="3.40.710.10:FF:000003">
    <property type="entry name" value="Peptidoglycan D,D-transpeptidase FtsI"/>
    <property type="match status" value="1"/>
</dbReference>
<dbReference type="Gene3D" id="3.30.450.330">
    <property type="match status" value="1"/>
</dbReference>
<dbReference type="SUPFAM" id="SSF56601">
    <property type="entry name" value="beta-lactamase/transpeptidase-like"/>
    <property type="match status" value="1"/>
</dbReference>
<comment type="pathway">
    <text evidence="16">Cell wall biogenesis; peptidoglycan biosynthesis.</text>
</comment>
<protein>
    <recommendedName>
        <fullName evidence="16">Peptidoglycan D,D-transpeptidase FtsI</fullName>
        <ecNumber evidence="16">3.4.16.4</ecNumber>
    </recommendedName>
    <alternativeName>
        <fullName evidence="16">Penicillin-binding protein 3</fullName>
        <shortName evidence="16">PBP-3</shortName>
    </alternativeName>
</protein>
<evidence type="ECO:0000256" key="4">
    <source>
        <dbReference type="ARBA" id="ARBA00022618"/>
    </source>
</evidence>
<dbReference type="GO" id="GO:0071555">
    <property type="term" value="P:cell wall organization"/>
    <property type="evidence" value="ECO:0007669"/>
    <property type="project" value="UniProtKB-KW"/>
</dbReference>
<dbReference type="UniPathway" id="UPA00219"/>
<evidence type="ECO:0000256" key="16">
    <source>
        <dbReference type="HAMAP-Rule" id="MF_02080"/>
    </source>
</evidence>
<evidence type="ECO:0000256" key="8">
    <source>
        <dbReference type="ARBA" id="ARBA00022801"/>
    </source>
</evidence>
<keyword evidence="5 16" id="KW-0121">Carboxypeptidase</keyword>
<dbReference type="InterPro" id="IPR005311">
    <property type="entry name" value="PBP_dimer"/>
</dbReference>
<evidence type="ECO:0000256" key="1">
    <source>
        <dbReference type="ARBA" id="ARBA00004370"/>
    </source>
</evidence>
<dbReference type="Gene3D" id="3.90.1310.10">
    <property type="entry name" value="Penicillin-binding protein 2a (Domain 2)"/>
    <property type="match status" value="1"/>
</dbReference>
<dbReference type="GO" id="GO:0006508">
    <property type="term" value="P:proteolysis"/>
    <property type="evidence" value="ECO:0007669"/>
    <property type="project" value="UniProtKB-KW"/>
</dbReference>
<dbReference type="EC" id="3.4.16.4" evidence="16"/>
<dbReference type="NCBIfam" id="NF011685">
    <property type="entry name" value="PRK15105.1"/>
    <property type="match status" value="1"/>
</dbReference>
<dbReference type="Proteomes" id="UP000242642">
    <property type="component" value="Unassembled WGS sequence"/>
</dbReference>
<gene>
    <name evidence="16" type="primary">ftsI</name>
    <name evidence="19" type="ORF">SAMN02583745_00521</name>
</gene>
<keyword evidence="4 16" id="KW-0132">Cell division</keyword>
<dbReference type="InterPro" id="IPR001460">
    <property type="entry name" value="PCN-bd_Tpept"/>
</dbReference>
<accession>A0A1H9ZCU4</accession>
<evidence type="ECO:0000313" key="20">
    <source>
        <dbReference type="Proteomes" id="UP000242642"/>
    </source>
</evidence>
<evidence type="ECO:0000256" key="9">
    <source>
        <dbReference type="ARBA" id="ARBA00022960"/>
    </source>
</evidence>
<evidence type="ECO:0000259" key="18">
    <source>
        <dbReference type="Pfam" id="PF03717"/>
    </source>
</evidence>
<evidence type="ECO:0000256" key="3">
    <source>
        <dbReference type="ARBA" id="ARBA00022519"/>
    </source>
</evidence>
<dbReference type="GO" id="GO:0008658">
    <property type="term" value="F:penicillin binding"/>
    <property type="evidence" value="ECO:0007669"/>
    <property type="project" value="InterPro"/>
</dbReference>
<organism evidence="19 20">
    <name type="scientific">Thorsellia anophelis DSM 18579</name>
    <dbReference type="NCBI Taxonomy" id="1123402"/>
    <lineage>
        <taxon>Bacteria</taxon>
        <taxon>Pseudomonadati</taxon>
        <taxon>Pseudomonadota</taxon>
        <taxon>Gammaproteobacteria</taxon>
        <taxon>Enterobacterales</taxon>
        <taxon>Thorselliaceae</taxon>
        <taxon>Thorsellia</taxon>
    </lineage>
</organism>
<dbReference type="GO" id="GO:0000917">
    <property type="term" value="P:division septum assembly"/>
    <property type="evidence" value="ECO:0007669"/>
    <property type="project" value="UniProtKB-KW"/>
</dbReference>
<dbReference type="InterPro" id="IPR012338">
    <property type="entry name" value="Beta-lactam/transpept-like"/>
</dbReference>
<feature type="domain" description="Penicillin-binding protein transpeptidase" evidence="17">
    <location>
        <begin position="260"/>
        <end position="552"/>
    </location>
</feature>
<keyword evidence="12 16" id="KW-0472">Membrane</keyword>
<dbReference type="RefSeq" id="WP_093317581.1">
    <property type="nucleotide sequence ID" value="NZ_FOHV01000003.1"/>
</dbReference>
<dbReference type="STRING" id="1123402.SAMN02583745_00521"/>
<keyword evidence="15 16" id="KW-0961">Cell wall biogenesis/degradation</keyword>
<dbReference type="Pfam" id="PF00905">
    <property type="entry name" value="Transpeptidase"/>
    <property type="match status" value="1"/>
</dbReference>
<keyword evidence="11 16" id="KW-1133">Transmembrane helix</keyword>
<evidence type="ECO:0000256" key="10">
    <source>
        <dbReference type="ARBA" id="ARBA00022984"/>
    </source>
</evidence>
<evidence type="ECO:0000256" key="7">
    <source>
        <dbReference type="ARBA" id="ARBA00022692"/>
    </source>
</evidence>
<dbReference type="Pfam" id="PF03717">
    <property type="entry name" value="PBP_dimer"/>
    <property type="match status" value="1"/>
</dbReference>
<evidence type="ECO:0000256" key="14">
    <source>
        <dbReference type="ARBA" id="ARBA00023306"/>
    </source>
</evidence>
<keyword evidence="8 16" id="KW-0378">Hydrolase</keyword>
<keyword evidence="7 16" id="KW-0812">Transmembrane</keyword>
<keyword evidence="10 16" id="KW-0573">Peptidoglycan synthesis</keyword>
<comment type="catalytic activity">
    <reaction evidence="16">
        <text>Preferential cleavage: (Ac)2-L-Lys-D-Ala-|-D-Ala. Also transpeptidation of peptidyl-alanyl moieties that are N-acyl substituents of D-alanine.</text>
        <dbReference type="EC" id="3.4.16.4"/>
    </reaction>
</comment>
<dbReference type="PANTHER" id="PTHR30627:SF1">
    <property type="entry name" value="PEPTIDOGLYCAN D,D-TRANSPEPTIDASE FTSI"/>
    <property type="match status" value="1"/>
</dbReference>
<dbReference type="GO" id="GO:0043093">
    <property type="term" value="P:FtsZ-dependent cytokinesis"/>
    <property type="evidence" value="ECO:0007669"/>
    <property type="project" value="UniProtKB-UniRule"/>
</dbReference>
<evidence type="ECO:0000259" key="17">
    <source>
        <dbReference type="Pfam" id="PF00905"/>
    </source>
</evidence>
<evidence type="ECO:0000256" key="2">
    <source>
        <dbReference type="ARBA" id="ARBA00022475"/>
    </source>
</evidence>
<comment type="function">
    <text evidence="16">Catalyzes cross-linking of the peptidoglycan cell wall at the division septum.</text>
</comment>
<dbReference type="GO" id="GO:0008955">
    <property type="term" value="F:peptidoglycan glycosyltransferase activity"/>
    <property type="evidence" value="ECO:0007669"/>
    <property type="project" value="InterPro"/>
</dbReference>
<feature type="domain" description="Penicillin-binding protein dimerisation" evidence="18">
    <location>
        <begin position="66"/>
        <end position="220"/>
    </location>
</feature>
<keyword evidence="3 16" id="KW-0997">Cell inner membrane</keyword>
<sequence>MNVAYHKKNLRKETPKANQSWRFMIVYTVLGAVFICLASYIAMIQIISPEYSIAQANKRSLRVQEIPPTRGMITDREGRPFAVSIPVKAVWIDPKFVLEQGGVEHNDKWQALADTLGITVQEILAKVADNPSSRFTYLARQVSIEKANYIQQLKLKGIGFKEESKRYYPTGPLVAQIVGITNRDEKGIEGIELSFENWLQGVPGERTIRKDKSGRVVETLDTIDSLSGQNLTLSIDERLQNIVFREISKAVEVNKAVAATAVLLDVHTGEVLAMASAPTYNPNMRQSVDDDLKRNRAITDVFEPGSTVKPLVVMAGLERGVIQPNTVLNTMPFVVNGKQIKDVSRQAQLSITGVLQKSSNTGVSRIALALQPDDLVDIYKKFGFAQPTRLGLVGEQSGYYPTKNRWSDIERASFSYGYGLMITPMQLAKAYATIGSYGISRPLSITRVDPPVSGEQVFNPDTVRTVLHMMETVTHPGGGGVKAAVKDYRVAVKTGTAKKVENGVYVDKYIAYTAGVAPVSNPRYSLVVVINEPSAGEYFGGAVSAPVFSSIMGGVLRTMNIPPDGIEMSIEDPKIVVNTPQPVTLKNSRAVGG</sequence>
<keyword evidence="13 16" id="KW-0717">Septation</keyword>
<name>A0A1H9ZCU4_9GAMM</name>
<dbReference type="AlphaFoldDB" id="A0A1H9ZCU4"/>
<keyword evidence="20" id="KW-1185">Reference proteome</keyword>
<dbReference type="EMBL" id="FOHV01000003">
    <property type="protein sequence ID" value="SES79163.1"/>
    <property type="molecule type" value="Genomic_DNA"/>
</dbReference>
<dbReference type="HAMAP" id="MF_02080">
    <property type="entry name" value="FtsI_transpept"/>
    <property type="match status" value="1"/>
</dbReference>
<dbReference type="GO" id="GO:0009252">
    <property type="term" value="P:peptidoglycan biosynthetic process"/>
    <property type="evidence" value="ECO:0007669"/>
    <property type="project" value="UniProtKB-UniRule"/>
</dbReference>
<keyword evidence="6 16" id="KW-0645">Protease</keyword>
<keyword evidence="9 16" id="KW-0133">Cell shape</keyword>
<evidence type="ECO:0000256" key="11">
    <source>
        <dbReference type="ARBA" id="ARBA00022989"/>
    </source>
</evidence>
<dbReference type="SUPFAM" id="SSF56519">
    <property type="entry name" value="Penicillin binding protein dimerisation domain"/>
    <property type="match status" value="1"/>
</dbReference>
<dbReference type="InterPro" id="IPR036138">
    <property type="entry name" value="PBP_dimer_sf"/>
</dbReference>
<dbReference type="PANTHER" id="PTHR30627">
    <property type="entry name" value="PEPTIDOGLYCAN D,D-TRANSPEPTIDASE"/>
    <property type="match status" value="1"/>
</dbReference>
<proteinExistence type="inferred from homology"/>
<dbReference type="InterPro" id="IPR050515">
    <property type="entry name" value="Beta-lactam/transpept"/>
</dbReference>
<evidence type="ECO:0000256" key="15">
    <source>
        <dbReference type="ARBA" id="ARBA00023316"/>
    </source>
</evidence>
<dbReference type="GO" id="GO:0005886">
    <property type="term" value="C:plasma membrane"/>
    <property type="evidence" value="ECO:0007669"/>
    <property type="project" value="UniProtKB-SubCell"/>
</dbReference>
<feature type="active site" description="Acyl-ester intermediate" evidence="16">
    <location>
        <position position="306"/>
    </location>
</feature>
<dbReference type="GO" id="GO:0009002">
    <property type="term" value="F:serine-type D-Ala-D-Ala carboxypeptidase activity"/>
    <property type="evidence" value="ECO:0007669"/>
    <property type="project" value="UniProtKB-UniRule"/>
</dbReference>
<comment type="subcellular location">
    <subcellularLocation>
        <location evidence="16">Cell inner membrane</location>
        <topology evidence="16">Single-pass membrane protein</topology>
    </subcellularLocation>
    <subcellularLocation>
        <location evidence="1">Membrane</location>
    </subcellularLocation>
</comment>
<evidence type="ECO:0000313" key="19">
    <source>
        <dbReference type="EMBL" id="SES79163.1"/>
    </source>
</evidence>
<dbReference type="GO" id="GO:0008360">
    <property type="term" value="P:regulation of cell shape"/>
    <property type="evidence" value="ECO:0007669"/>
    <property type="project" value="UniProtKB-KW"/>
</dbReference>
<evidence type="ECO:0000256" key="5">
    <source>
        <dbReference type="ARBA" id="ARBA00022645"/>
    </source>
</evidence>
<comment type="similarity">
    <text evidence="16">Belongs to the transpeptidase family. FtsI subfamily.</text>
</comment>
<feature type="transmembrane region" description="Helical" evidence="16">
    <location>
        <begin position="21"/>
        <end position="43"/>
    </location>
</feature>
<evidence type="ECO:0000256" key="6">
    <source>
        <dbReference type="ARBA" id="ARBA00022670"/>
    </source>
</evidence>
<keyword evidence="2 16" id="KW-1003">Cell membrane</keyword>
<dbReference type="Gene3D" id="1.10.150.770">
    <property type="match status" value="1"/>
</dbReference>
<reference evidence="20" key="1">
    <citation type="submission" date="2016-10" db="EMBL/GenBank/DDBJ databases">
        <authorList>
            <person name="Varghese N."/>
            <person name="Submissions S."/>
        </authorList>
    </citation>
    <scope>NUCLEOTIDE SEQUENCE [LARGE SCALE GENOMIC DNA]</scope>
    <source>
        <strain evidence="20">DSM 18579</strain>
    </source>
</reference>
<dbReference type="Gene3D" id="3.40.710.10">
    <property type="entry name" value="DD-peptidase/beta-lactamase superfamily"/>
    <property type="match status" value="1"/>
</dbReference>
<dbReference type="OrthoDB" id="9789078at2"/>
<evidence type="ECO:0000256" key="12">
    <source>
        <dbReference type="ARBA" id="ARBA00023136"/>
    </source>
</evidence>
<keyword evidence="14 16" id="KW-0131">Cell cycle</keyword>